<reference evidence="1" key="1">
    <citation type="journal article" date="2021" name="Nat. Commun.">
        <title>Genetic determinants of endophytism in the Arabidopsis root mycobiome.</title>
        <authorList>
            <person name="Mesny F."/>
            <person name="Miyauchi S."/>
            <person name="Thiergart T."/>
            <person name="Pickel B."/>
            <person name="Atanasova L."/>
            <person name="Karlsson M."/>
            <person name="Huettel B."/>
            <person name="Barry K.W."/>
            <person name="Haridas S."/>
            <person name="Chen C."/>
            <person name="Bauer D."/>
            <person name="Andreopoulos W."/>
            <person name="Pangilinan J."/>
            <person name="LaButti K."/>
            <person name="Riley R."/>
            <person name="Lipzen A."/>
            <person name="Clum A."/>
            <person name="Drula E."/>
            <person name="Henrissat B."/>
            <person name="Kohler A."/>
            <person name="Grigoriev I.V."/>
            <person name="Martin F.M."/>
            <person name="Hacquard S."/>
        </authorList>
    </citation>
    <scope>NUCLEOTIDE SEQUENCE</scope>
    <source>
        <strain evidence="1">MPI-CAGE-CH-0243</strain>
    </source>
</reference>
<accession>A0A9P9D213</accession>
<feature type="non-terminal residue" evidence="1">
    <location>
        <position position="93"/>
    </location>
</feature>
<dbReference type="Proteomes" id="UP000700596">
    <property type="component" value="Unassembled WGS sequence"/>
</dbReference>
<feature type="non-terminal residue" evidence="1">
    <location>
        <position position="1"/>
    </location>
</feature>
<name>A0A9P9D213_9PLEO</name>
<organism evidence="1 2">
    <name type="scientific">Dendryphion nanum</name>
    <dbReference type="NCBI Taxonomy" id="256645"/>
    <lineage>
        <taxon>Eukaryota</taxon>
        <taxon>Fungi</taxon>
        <taxon>Dikarya</taxon>
        <taxon>Ascomycota</taxon>
        <taxon>Pezizomycotina</taxon>
        <taxon>Dothideomycetes</taxon>
        <taxon>Pleosporomycetidae</taxon>
        <taxon>Pleosporales</taxon>
        <taxon>Torulaceae</taxon>
        <taxon>Dendryphion</taxon>
    </lineage>
</organism>
<dbReference type="EMBL" id="JAGMWT010000024">
    <property type="protein sequence ID" value="KAH7111280.1"/>
    <property type="molecule type" value="Genomic_DNA"/>
</dbReference>
<comment type="caution">
    <text evidence="1">The sequence shown here is derived from an EMBL/GenBank/DDBJ whole genome shotgun (WGS) entry which is preliminary data.</text>
</comment>
<dbReference type="OrthoDB" id="3694016at2759"/>
<proteinExistence type="predicted"/>
<evidence type="ECO:0000313" key="2">
    <source>
        <dbReference type="Proteomes" id="UP000700596"/>
    </source>
</evidence>
<evidence type="ECO:0000313" key="1">
    <source>
        <dbReference type="EMBL" id="KAH7111280.1"/>
    </source>
</evidence>
<keyword evidence="2" id="KW-1185">Reference proteome</keyword>
<sequence>DRSRSFWVSFWVCIQWNGPDRSRSKTKYDSGNFEPTQNLAEIKKGKVDEEDKFKEEVEREFTAQCKPLIPCVHELRKVVFPSGKRWLKQDLQL</sequence>
<protein>
    <submittedName>
        <fullName evidence="1">Uncharacterized protein</fullName>
    </submittedName>
</protein>
<gene>
    <name evidence="1" type="ORF">B0J11DRAFT_419954</name>
</gene>
<dbReference type="AlphaFoldDB" id="A0A9P9D213"/>